<dbReference type="Proteomes" id="UP000220251">
    <property type="component" value="Unassembled WGS sequence"/>
</dbReference>
<name>A0A0H5DR34_9BACT</name>
<gene>
    <name evidence="1" type="ORF">ELAC_1262</name>
</gene>
<accession>A0A0H5DR34</accession>
<dbReference type="AlphaFoldDB" id="A0A0H5DR34"/>
<dbReference type="EMBL" id="CWGJ01000014">
    <property type="protein sequence ID" value="CRX38603.1"/>
    <property type="molecule type" value="Genomic_DNA"/>
</dbReference>
<keyword evidence="2" id="KW-1185">Reference proteome</keyword>
<protein>
    <submittedName>
        <fullName evidence="1">Uncharacterized protein</fullName>
    </submittedName>
</protein>
<proteinExistence type="predicted"/>
<sequence length="59" mass="6971">MLDQVKNSLFNSYSLQDIHSAEIKAVLKGVLEHGYWLRWEALSKFEMGKVLLKLLVWMY</sequence>
<evidence type="ECO:0000313" key="1">
    <source>
        <dbReference type="EMBL" id="CRX38603.1"/>
    </source>
</evidence>
<organism evidence="1 2">
    <name type="scientific">Estrella lausannensis</name>
    <dbReference type="NCBI Taxonomy" id="483423"/>
    <lineage>
        <taxon>Bacteria</taxon>
        <taxon>Pseudomonadati</taxon>
        <taxon>Chlamydiota</taxon>
        <taxon>Chlamydiia</taxon>
        <taxon>Parachlamydiales</taxon>
        <taxon>Candidatus Criblamydiaceae</taxon>
        <taxon>Estrella</taxon>
    </lineage>
</organism>
<reference evidence="2" key="1">
    <citation type="submission" date="2015-06" db="EMBL/GenBank/DDBJ databases">
        <authorList>
            <person name="Bertelli C."/>
        </authorList>
    </citation>
    <scope>NUCLEOTIDE SEQUENCE [LARGE SCALE GENOMIC DNA]</scope>
    <source>
        <strain evidence="2">CRIB-30</strain>
    </source>
</reference>
<evidence type="ECO:0000313" key="2">
    <source>
        <dbReference type="Proteomes" id="UP000220251"/>
    </source>
</evidence>